<accession>A0ABW8J4Q9</accession>
<dbReference type="Gene3D" id="1.25.40.10">
    <property type="entry name" value="Tetratricopeptide repeat domain"/>
    <property type="match status" value="1"/>
</dbReference>
<evidence type="ECO:0000313" key="2">
    <source>
        <dbReference type="EMBL" id="MFK2877037.1"/>
    </source>
</evidence>
<dbReference type="SUPFAM" id="SSF81901">
    <property type="entry name" value="HCP-like"/>
    <property type="match status" value="1"/>
</dbReference>
<dbReference type="Proteomes" id="UP001620339">
    <property type="component" value="Unassembled WGS sequence"/>
</dbReference>
<protein>
    <recommendedName>
        <fullName evidence="4">Sel1 repeat family protein</fullName>
    </recommendedName>
</protein>
<name>A0ABW8J4Q9_9GAMM</name>
<sequence>MSSTALAASETTGIPAPASSAPSDAELAGAACAIGEEQFLPGDYYYCLGTQSYGLQHYGQAQKFFATAASWASKPAQYVLGIMALDGDHQPANRPLAAAWLALASERPQSDFAAASATLDASLTPAERKATDQLLARMRPTYGDATAAVRAEKRYEQGMARLAHLTGPGGHYCMAGITTPADPSMASNPEQCPPIQMMTKAIDQAAVKVFEGWSGHVTVGPLQQVNGVPATHNPG</sequence>
<evidence type="ECO:0000256" key="1">
    <source>
        <dbReference type="SAM" id="MobiDB-lite"/>
    </source>
</evidence>
<keyword evidence="3" id="KW-1185">Reference proteome</keyword>
<comment type="caution">
    <text evidence="2">The sequence shown here is derived from an EMBL/GenBank/DDBJ whole genome shotgun (WGS) entry which is preliminary data.</text>
</comment>
<reference evidence="2 3" key="1">
    <citation type="submission" date="2020-10" db="EMBL/GenBank/DDBJ databases">
        <title>Phylogeny of dyella-like bacteria.</title>
        <authorList>
            <person name="Fu J."/>
        </authorList>
    </citation>
    <scope>NUCLEOTIDE SEQUENCE [LARGE SCALE GENOMIC DNA]</scope>
    <source>
        <strain evidence="2 3">KACC 19113</strain>
    </source>
</reference>
<gene>
    <name evidence="2" type="ORF">ISP25_08165</name>
</gene>
<dbReference type="InterPro" id="IPR011990">
    <property type="entry name" value="TPR-like_helical_dom_sf"/>
</dbReference>
<proteinExistence type="predicted"/>
<evidence type="ECO:0000313" key="3">
    <source>
        <dbReference type="Proteomes" id="UP001620339"/>
    </source>
</evidence>
<feature type="region of interest" description="Disordered" evidence="1">
    <location>
        <begin position="1"/>
        <end position="22"/>
    </location>
</feature>
<evidence type="ECO:0008006" key="4">
    <source>
        <dbReference type="Google" id="ProtNLM"/>
    </source>
</evidence>
<organism evidence="2 3">
    <name type="scientific">Rhodanobacter hydrolyticus</name>
    <dbReference type="NCBI Taxonomy" id="2250595"/>
    <lineage>
        <taxon>Bacteria</taxon>
        <taxon>Pseudomonadati</taxon>
        <taxon>Pseudomonadota</taxon>
        <taxon>Gammaproteobacteria</taxon>
        <taxon>Lysobacterales</taxon>
        <taxon>Rhodanobacteraceae</taxon>
        <taxon>Rhodanobacter</taxon>
    </lineage>
</organism>
<dbReference type="RefSeq" id="WP_404613105.1">
    <property type="nucleotide sequence ID" value="NZ_JADIKK010000008.1"/>
</dbReference>
<dbReference type="EMBL" id="JADIKK010000008">
    <property type="protein sequence ID" value="MFK2877037.1"/>
    <property type="molecule type" value="Genomic_DNA"/>
</dbReference>
<feature type="compositionally biased region" description="Polar residues" evidence="1">
    <location>
        <begin position="1"/>
        <end position="12"/>
    </location>
</feature>